<reference evidence="1" key="1">
    <citation type="journal article" date="2021" name="Environ. Microbiol.">
        <title>Gene family expansions and transcriptome signatures uncover fungal adaptations to wood decay.</title>
        <authorList>
            <person name="Hage H."/>
            <person name="Miyauchi S."/>
            <person name="Viragh M."/>
            <person name="Drula E."/>
            <person name="Min B."/>
            <person name="Chaduli D."/>
            <person name="Navarro D."/>
            <person name="Favel A."/>
            <person name="Norest M."/>
            <person name="Lesage-Meessen L."/>
            <person name="Balint B."/>
            <person name="Merenyi Z."/>
            <person name="de Eugenio L."/>
            <person name="Morin E."/>
            <person name="Martinez A.T."/>
            <person name="Baldrian P."/>
            <person name="Stursova M."/>
            <person name="Martinez M.J."/>
            <person name="Novotny C."/>
            <person name="Magnuson J.K."/>
            <person name="Spatafora J.W."/>
            <person name="Maurice S."/>
            <person name="Pangilinan J."/>
            <person name="Andreopoulos W."/>
            <person name="LaButti K."/>
            <person name="Hundley H."/>
            <person name="Na H."/>
            <person name="Kuo A."/>
            <person name="Barry K."/>
            <person name="Lipzen A."/>
            <person name="Henrissat B."/>
            <person name="Riley R."/>
            <person name="Ahrendt S."/>
            <person name="Nagy L.G."/>
            <person name="Grigoriev I.V."/>
            <person name="Martin F."/>
            <person name="Rosso M.N."/>
        </authorList>
    </citation>
    <scope>NUCLEOTIDE SEQUENCE</scope>
    <source>
        <strain evidence="1">CBS 384.51</strain>
    </source>
</reference>
<dbReference type="EMBL" id="MU274949">
    <property type="protein sequence ID" value="KAI0084024.1"/>
    <property type="molecule type" value="Genomic_DNA"/>
</dbReference>
<proteinExistence type="predicted"/>
<accession>A0ACB8TQF2</accession>
<evidence type="ECO:0000313" key="2">
    <source>
        <dbReference type="Proteomes" id="UP001055072"/>
    </source>
</evidence>
<organism evidence="1 2">
    <name type="scientific">Irpex rosettiformis</name>
    <dbReference type="NCBI Taxonomy" id="378272"/>
    <lineage>
        <taxon>Eukaryota</taxon>
        <taxon>Fungi</taxon>
        <taxon>Dikarya</taxon>
        <taxon>Basidiomycota</taxon>
        <taxon>Agaricomycotina</taxon>
        <taxon>Agaricomycetes</taxon>
        <taxon>Polyporales</taxon>
        <taxon>Irpicaceae</taxon>
        <taxon>Irpex</taxon>
    </lineage>
</organism>
<name>A0ACB8TQF2_9APHY</name>
<comment type="caution">
    <text evidence="1">The sequence shown here is derived from an EMBL/GenBank/DDBJ whole genome shotgun (WGS) entry which is preliminary data.</text>
</comment>
<dbReference type="Proteomes" id="UP001055072">
    <property type="component" value="Unassembled WGS sequence"/>
</dbReference>
<protein>
    <submittedName>
        <fullName evidence="1">Uncharacterized protein</fullName>
    </submittedName>
</protein>
<sequence length="150" mass="16765">MLVTYNGLSPLLLAFFLPSDVAGWQGTAHAVLVTQIACCDLCRPPRWLVSSGFIDFSVYLLSSYMFLMRHFLVCRLHFENLSWSLDLILPRTWLPLGLGRPLLPAPSAPVLYPSGYHRALSRIWLSFHLTSSPPPFVCGSGYSSGFLFTL</sequence>
<keyword evidence="2" id="KW-1185">Reference proteome</keyword>
<evidence type="ECO:0000313" key="1">
    <source>
        <dbReference type="EMBL" id="KAI0084024.1"/>
    </source>
</evidence>
<gene>
    <name evidence="1" type="ORF">BDY19DRAFT_602892</name>
</gene>